<dbReference type="InterPro" id="IPR014710">
    <property type="entry name" value="RmlC-like_jellyroll"/>
</dbReference>
<evidence type="ECO:0000256" key="6">
    <source>
        <dbReference type="ARBA" id="ARBA00023002"/>
    </source>
</evidence>
<reference evidence="10 11" key="1">
    <citation type="submission" date="2019-03" db="EMBL/GenBank/DDBJ databases">
        <title>Freshwater and sediment microbial communities from various areas in North America, analyzing microbe dynamics in response to fracking.</title>
        <authorList>
            <person name="Lamendella R."/>
        </authorList>
    </citation>
    <scope>NUCLEOTIDE SEQUENCE [LARGE SCALE GENOMIC DNA]</scope>
    <source>
        <strain evidence="10 11">6_TX</strain>
    </source>
</reference>
<comment type="caution">
    <text evidence="9">Lacks conserved residue(s) required for the propagation of feature annotation.</text>
</comment>
<dbReference type="GO" id="GO:0019509">
    <property type="term" value="P:L-methionine salvage from methylthioadenosine"/>
    <property type="evidence" value="ECO:0007669"/>
    <property type="project" value="UniProtKB-UniRule"/>
</dbReference>
<dbReference type="Gene3D" id="2.60.120.10">
    <property type="entry name" value="Jelly Rolls"/>
    <property type="match status" value="1"/>
</dbReference>
<dbReference type="HAMAP" id="MF_01682">
    <property type="entry name" value="Salvage_MtnD"/>
    <property type="match status" value="1"/>
</dbReference>
<organism evidence="10 11">
    <name type="scientific">Modicisalibacter xianhensis</name>
    <dbReference type="NCBI Taxonomy" id="442341"/>
    <lineage>
        <taxon>Bacteria</taxon>
        <taxon>Pseudomonadati</taxon>
        <taxon>Pseudomonadota</taxon>
        <taxon>Gammaproteobacteria</taxon>
        <taxon>Oceanospirillales</taxon>
        <taxon>Halomonadaceae</taxon>
        <taxon>Modicisalibacter</taxon>
    </lineage>
</organism>
<dbReference type="PANTHER" id="PTHR23418">
    <property type="entry name" value="ACIREDUCTONE DIOXYGENASE"/>
    <property type="match status" value="1"/>
</dbReference>
<feature type="site" description="May play a role in metal incorporation in vivo" evidence="9">
    <location>
        <position position="96"/>
    </location>
</feature>
<feature type="site" description="May play a role in transmitting local conformational changes" evidence="9">
    <location>
        <position position="102"/>
    </location>
</feature>
<evidence type="ECO:0000256" key="7">
    <source>
        <dbReference type="ARBA" id="ARBA00023004"/>
    </source>
</evidence>
<dbReference type="AlphaFoldDB" id="A0A4R8FX79"/>
<gene>
    <name evidence="9" type="primary">mtnD</name>
    <name evidence="10" type="ORF">DFO67_111117</name>
</gene>
<dbReference type="UniPathway" id="UPA00904">
    <property type="reaction ID" value="UER00878"/>
</dbReference>
<feature type="binding site" evidence="9">
    <location>
        <position position="103"/>
    </location>
    <ligand>
        <name>Ni(2+)</name>
        <dbReference type="ChEBI" id="CHEBI:49786"/>
    </ligand>
</feature>
<evidence type="ECO:0000313" key="11">
    <source>
        <dbReference type="Proteomes" id="UP000294489"/>
    </source>
</evidence>
<keyword evidence="8 9" id="KW-0486">Methionine biosynthesis</keyword>
<accession>A0A4R8FX79</accession>
<dbReference type="InterPro" id="IPR011051">
    <property type="entry name" value="RmlC_Cupin_sf"/>
</dbReference>
<proteinExistence type="inferred from homology"/>
<dbReference type="GO" id="GO:0019284">
    <property type="term" value="P:L-methionine salvage from S-adenosylmethionine"/>
    <property type="evidence" value="ECO:0007669"/>
    <property type="project" value="InterPro"/>
</dbReference>
<dbReference type="GO" id="GO:0010308">
    <property type="term" value="F:acireductone dioxygenase (Ni2+-requiring) activity"/>
    <property type="evidence" value="ECO:0007669"/>
    <property type="project" value="UniProtKB-UniRule"/>
</dbReference>
<keyword evidence="2 9" id="KW-0533">Nickel</keyword>
<comment type="similarity">
    <text evidence="9">Belongs to the acireductone dioxygenase (ARD) family.</text>
</comment>
<feature type="binding site" evidence="9">
    <location>
        <position position="103"/>
    </location>
    <ligand>
        <name>Fe(2+)</name>
        <dbReference type="ChEBI" id="CHEBI:29033"/>
    </ligand>
</feature>
<comment type="pathway">
    <text evidence="9">Amino-acid biosynthesis; L-methionine biosynthesis via salvage pathway; L-methionine from S-methyl-5-thio-alpha-D-ribose 1-phosphate: step 5/6.</text>
</comment>
<evidence type="ECO:0000256" key="9">
    <source>
        <dbReference type="HAMAP-Rule" id="MF_01682"/>
    </source>
</evidence>
<comment type="caution">
    <text evidence="10">The sequence shown here is derived from an EMBL/GenBank/DDBJ whole genome shotgun (WGS) entry which is preliminary data.</text>
</comment>
<feature type="binding site" evidence="9">
    <location>
        <position position="97"/>
    </location>
    <ligand>
        <name>Ni(2+)</name>
        <dbReference type="ChEBI" id="CHEBI:49786"/>
    </ligand>
</feature>
<sequence>MSFLHVYHEADGEQPILSTHEGERIAAELAAHGVLFDRCEPHPELVPDADQESVLAAYAEEIERFKREGGFLVADVIGLRPDHPDKASLRQEFLDEHRYSEDEMHVFVRGGCLFYLHLDQRVYVIGCAAGDLISVPADTPHWFDMGPEPNFTAIRLFAASEAQAARMTGSDIASRFPRYEAFSGEQAA</sequence>
<keyword evidence="3 9" id="KW-0028">Amino-acid biosynthesis</keyword>
<evidence type="ECO:0000256" key="4">
    <source>
        <dbReference type="ARBA" id="ARBA00022723"/>
    </source>
</evidence>
<dbReference type="EMBL" id="SOEC01000011">
    <property type="protein sequence ID" value="TDX28138.1"/>
    <property type="molecule type" value="Genomic_DNA"/>
</dbReference>
<evidence type="ECO:0000313" key="10">
    <source>
        <dbReference type="EMBL" id="TDX28138.1"/>
    </source>
</evidence>
<keyword evidence="5 9" id="KW-0223">Dioxygenase</keyword>
<dbReference type="GO" id="GO:0005506">
    <property type="term" value="F:iron ion binding"/>
    <property type="evidence" value="ECO:0007669"/>
    <property type="project" value="UniProtKB-UniRule"/>
</dbReference>
<comment type="cofactor">
    <cofactor evidence="9">
        <name>Fe(2+)</name>
        <dbReference type="ChEBI" id="CHEBI:29033"/>
    </cofactor>
    <text evidence="9">Binds 1 Fe(2+) cation per monomer.</text>
</comment>
<comment type="cofactor">
    <cofactor evidence="9">
        <name>Ni(2+)</name>
        <dbReference type="ChEBI" id="CHEBI:49786"/>
    </cofactor>
    <text evidence="9">Binds 1 nickel ion per monomer.</text>
</comment>
<keyword evidence="6 9" id="KW-0560">Oxidoreductase</keyword>
<protein>
    <recommendedName>
        <fullName evidence="9">Acireductone dioxygenase</fullName>
    </recommendedName>
    <alternativeName>
        <fullName evidence="9">1,2-dihydroxy-3-keto-5-methylthiopentene dioxygenase</fullName>
        <shortName evidence="9">DHK-MTPene dioxygenase</shortName>
    </alternativeName>
    <alternativeName>
        <fullName evidence="9">Acireductone dioxygenase (Fe(2+)-requiring)</fullName>
        <shortName evidence="9">ARD'</shortName>
        <shortName evidence="9">Fe-ARD</shortName>
        <ecNumber evidence="9">1.13.11.54</ecNumber>
    </alternativeName>
    <alternativeName>
        <fullName evidence="9">Acireductone dioxygenase (Ni(2+)-requiring)</fullName>
        <shortName evidence="9">ARD</shortName>
        <shortName evidence="9">Ni-ARD</shortName>
        <ecNumber evidence="9">1.13.11.53</ecNumber>
    </alternativeName>
</protein>
<keyword evidence="7 9" id="KW-0408">Iron</keyword>
<comment type="subunit">
    <text evidence="9">Monomer.</text>
</comment>
<name>A0A4R8FX79_9GAMM</name>
<feature type="binding site" evidence="9">
    <location>
        <position position="97"/>
    </location>
    <ligand>
        <name>Fe(2+)</name>
        <dbReference type="ChEBI" id="CHEBI:29033"/>
    </ligand>
</feature>
<dbReference type="SUPFAM" id="SSF51182">
    <property type="entry name" value="RmlC-like cupins"/>
    <property type="match status" value="1"/>
</dbReference>
<dbReference type="EC" id="1.13.11.54" evidence="9"/>
<dbReference type="RefSeq" id="WP_134018597.1">
    <property type="nucleotide sequence ID" value="NZ_SOEC01000011.1"/>
</dbReference>
<comment type="catalytic activity">
    <reaction evidence="9">
        <text>1,2-dihydroxy-5-(methylsulfanyl)pent-1-en-3-one + O2 = 3-(methylsulfanyl)propanoate + CO + formate + 2 H(+)</text>
        <dbReference type="Rhea" id="RHEA:14161"/>
        <dbReference type="ChEBI" id="CHEBI:15378"/>
        <dbReference type="ChEBI" id="CHEBI:15379"/>
        <dbReference type="ChEBI" id="CHEBI:15740"/>
        <dbReference type="ChEBI" id="CHEBI:17245"/>
        <dbReference type="ChEBI" id="CHEBI:49016"/>
        <dbReference type="ChEBI" id="CHEBI:49252"/>
        <dbReference type="EC" id="1.13.11.53"/>
    </reaction>
</comment>
<dbReference type="GO" id="GO:0016151">
    <property type="term" value="F:nickel cation binding"/>
    <property type="evidence" value="ECO:0007669"/>
    <property type="project" value="UniProtKB-UniRule"/>
</dbReference>
<dbReference type="Pfam" id="PF03079">
    <property type="entry name" value="ARD"/>
    <property type="match status" value="1"/>
</dbReference>
<dbReference type="InterPro" id="IPR023956">
    <property type="entry name" value="ARD_bac"/>
</dbReference>
<comment type="catalytic activity">
    <reaction evidence="1 9">
        <text>1,2-dihydroxy-5-(methylsulfanyl)pent-1-en-3-one + O2 = 4-methylsulfanyl-2-oxobutanoate + formate + 2 H(+)</text>
        <dbReference type="Rhea" id="RHEA:24504"/>
        <dbReference type="ChEBI" id="CHEBI:15378"/>
        <dbReference type="ChEBI" id="CHEBI:15379"/>
        <dbReference type="ChEBI" id="CHEBI:15740"/>
        <dbReference type="ChEBI" id="CHEBI:16723"/>
        <dbReference type="ChEBI" id="CHEBI:49252"/>
        <dbReference type="EC" id="1.13.11.54"/>
    </reaction>
</comment>
<evidence type="ECO:0000256" key="8">
    <source>
        <dbReference type="ARBA" id="ARBA00023167"/>
    </source>
</evidence>
<feature type="binding site" evidence="9">
    <location>
        <position position="141"/>
    </location>
    <ligand>
        <name>Ni(2+)</name>
        <dbReference type="ChEBI" id="CHEBI:49786"/>
    </ligand>
</feature>
<evidence type="ECO:0000256" key="3">
    <source>
        <dbReference type="ARBA" id="ARBA00022605"/>
    </source>
</evidence>
<evidence type="ECO:0000256" key="5">
    <source>
        <dbReference type="ARBA" id="ARBA00022964"/>
    </source>
</evidence>
<comment type="function">
    <text evidence="9">Catalyzes 2 different reactions between oxygene and the acireductone 1,2-dihydroxy-3-keto-5-methylthiopentene (DHK-MTPene) depending upon the metal bound in the active site. Fe-containing acireductone dioxygenase (Fe-ARD) produces formate and 2-keto-4-methylthiobutyrate (KMTB), the alpha-ketoacid precursor of methionine in the methionine recycle pathway. Ni-containing acireductone dioxygenase (Ni-ARD) produces methylthiopropionate, carbon monoxide and formate, and does not lie on the methionine recycle pathway.</text>
</comment>
<feature type="binding site" evidence="9">
    <location>
        <position position="141"/>
    </location>
    <ligand>
        <name>Fe(2+)</name>
        <dbReference type="ChEBI" id="CHEBI:29033"/>
    </ligand>
</feature>
<dbReference type="EC" id="1.13.11.53" evidence="9"/>
<evidence type="ECO:0000256" key="1">
    <source>
        <dbReference type="ARBA" id="ARBA00000428"/>
    </source>
</evidence>
<dbReference type="CDD" id="cd02232">
    <property type="entry name" value="cupin_ARD"/>
    <property type="match status" value="1"/>
</dbReference>
<dbReference type="Proteomes" id="UP000294489">
    <property type="component" value="Unassembled WGS sequence"/>
</dbReference>
<dbReference type="PANTHER" id="PTHR23418:SF0">
    <property type="entry name" value="ACIREDUCTONE DIOXYGENASE"/>
    <property type="match status" value="1"/>
</dbReference>
<evidence type="ECO:0000256" key="2">
    <source>
        <dbReference type="ARBA" id="ARBA00022596"/>
    </source>
</evidence>
<dbReference type="InterPro" id="IPR004313">
    <property type="entry name" value="ARD"/>
</dbReference>
<keyword evidence="4 9" id="KW-0479">Metal-binding</keyword>
<dbReference type="OrthoDB" id="9795636at2"/>
<dbReference type="GO" id="GO:0010309">
    <property type="term" value="F:acireductone dioxygenase [iron(II)-requiring] activity"/>
    <property type="evidence" value="ECO:0007669"/>
    <property type="project" value="UniProtKB-UniRule"/>
</dbReference>